<reference evidence="17 18" key="1">
    <citation type="submission" date="2009-02" db="EMBL/GenBank/DDBJ databases">
        <title>Sequencing of the draft genome and assembly of Dethiobacter alkaliphilus AHT 1.</title>
        <authorList>
            <consortium name="US DOE Joint Genome Institute (JGI-PGF)"/>
            <person name="Lucas S."/>
            <person name="Copeland A."/>
            <person name="Lapidus A."/>
            <person name="Glavina del Rio T."/>
            <person name="Dalin E."/>
            <person name="Tice H."/>
            <person name="Bruce D."/>
            <person name="Goodwin L."/>
            <person name="Pitluck S."/>
            <person name="Larimer F."/>
            <person name="Land M.L."/>
            <person name="Hauser L."/>
            <person name="Muyzer G."/>
        </authorList>
    </citation>
    <scope>NUCLEOTIDE SEQUENCE [LARGE SCALE GENOMIC DNA]</scope>
    <source>
        <strain evidence="17 18">AHT 1</strain>
    </source>
</reference>
<dbReference type="GO" id="GO:0016887">
    <property type="term" value="F:ATP hydrolysis activity"/>
    <property type="evidence" value="ECO:0007669"/>
    <property type="project" value="InterPro"/>
</dbReference>
<dbReference type="RefSeq" id="WP_008516012.1">
    <property type="nucleotide sequence ID" value="NZ_ACJM01000006.1"/>
</dbReference>
<comment type="subunit">
    <text evidence="12">The complex is composed of two ATP-binding proteins (NikD and NikE), two transmembrane proteins (NikB and NikC) and a solute-binding protein (NikA).</text>
</comment>
<evidence type="ECO:0000256" key="2">
    <source>
        <dbReference type="ARBA" id="ARBA00005417"/>
    </source>
</evidence>
<evidence type="ECO:0000256" key="6">
    <source>
        <dbReference type="ARBA" id="ARBA00022741"/>
    </source>
</evidence>
<dbReference type="PROSITE" id="PS50893">
    <property type="entry name" value="ABC_TRANSPORTER_2"/>
    <property type="match status" value="1"/>
</dbReference>
<dbReference type="InterPro" id="IPR050388">
    <property type="entry name" value="ABC_Ni/Peptide_Import"/>
</dbReference>
<keyword evidence="6" id="KW-0547">Nucleotide-binding</keyword>
<keyword evidence="18" id="KW-1185">Reference proteome</keyword>
<evidence type="ECO:0000256" key="7">
    <source>
        <dbReference type="ARBA" id="ARBA00022840"/>
    </source>
</evidence>
<comment type="caution">
    <text evidence="17">The sequence shown here is derived from an EMBL/GenBank/DDBJ whole genome shotgun (WGS) entry which is preliminary data.</text>
</comment>
<dbReference type="InterPro" id="IPR027417">
    <property type="entry name" value="P-loop_NTPase"/>
</dbReference>
<dbReference type="InterPro" id="IPR017871">
    <property type="entry name" value="ABC_transporter-like_CS"/>
</dbReference>
<evidence type="ECO:0000259" key="16">
    <source>
        <dbReference type="PROSITE" id="PS50893"/>
    </source>
</evidence>
<comment type="subcellular location">
    <subcellularLocation>
        <location evidence="1">Cell membrane</location>
        <topology evidence="1">Peripheral membrane protein</topology>
    </subcellularLocation>
</comment>
<organism evidence="17 18">
    <name type="scientific">Dethiobacter alkaliphilus AHT 1</name>
    <dbReference type="NCBI Taxonomy" id="555088"/>
    <lineage>
        <taxon>Bacteria</taxon>
        <taxon>Bacillati</taxon>
        <taxon>Bacillota</taxon>
        <taxon>Dethiobacteria</taxon>
        <taxon>Dethiobacterales</taxon>
        <taxon>Dethiobacteraceae</taxon>
        <taxon>Dethiobacter</taxon>
    </lineage>
</organism>
<comment type="catalytic activity">
    <reaction evidence="15">
        <text>Ni(2+)(out) + ATP + H2O = Ni(2+)(in) + ADP + phosphate + H(+)</text>
        <dbReference type="Rhea" id="RHEA:15557"/>
        <dbReference type="ChEBI" id="CHEBI:15377"/>
        <dbReference type="ChEBI" id="CHEBI:15378"/>
        <dbReference type="ChEBI" id="CHEBI:30616"/>
        <dbReference type="ChEBI" id="CHEBI:43474"/>
        <dbReference type="ChEBI" id="CHEBI:49786"/>
        <dbReference type="ChEBI" id="CHEBI:456216"/>
        <dbReference type="EC" id="7.2.2.11"/>
    </reaction>
    <physiologicalReaction direction="left-to-right" evidence="15">
        <dbReference type="Rhea" id="RHEA:15558"/>
    </physiologicalReaction>
</comment>
<evidence type="ECO:0000256" key="14">
    <source>
        <dbReference type="ARBA" id="ARBA00044143"/>
    </source>
</evidence>
<evidence type="ECO:0000256" key="12">
    <source>
        <dbReference type="ARBA" id="ARBA00038669"/>
    </source>
</evidence>
<evidence type="ECO:0000256" key="9">
    <source>
        <dbReference type="ARBA" id="ARBA00023065"/>
    </source>
</evidence>
<dbReference type="InterPro" id="IPR013563">
    <property type="entry name" value="Oligopep_ABC_C"/>
</dbReference>
<dbReference type="GO" id="GO:0005886">
    <property type="term" value="C:plasma membrane"/>
    <property type="evidence" value="ECO:0007669"/>
    <property type="project" value="UniProtKB-SubCell"/>
</dbReference>
<dbReference type="InterPro" id="IPR003439">
    <property type="entry name" value="ABC_transporter-like_ATP-bd"/>
</dbReference>
<dbReference type="GO" id="GO:0015413">
    <property type="term" value="F:ABC-type nickel transporter activity"/>
    <property type="evidence" value="ECO:0007669"/>
    <property type="project" value="UniProtKB-EC"/>
</dbReference>
<dbReference type="Proteomes" id="UP000006443">
    <property type="component" value="Unassembled WGS sequence"/>
</dbReference>
<evidence type="ECO:0000256" key="15">
    <source>
        <dbReference type="ARBA" id="ARBA00048610"/>
    </source>
</evidence>
<evidence type="ECO:0000256" key="13">
    <source>
        <dbReference type="ARBA" id="ARBA00039098"/>
    </source>
</evidence>
<evidence type="ECO:0000256" key="10">
    <source>
        <dbReference type="ARBA" id="ARBA00023112"/>
    </source>
</evidence>
<comment type="similarity">
    <text evidence="2">Belongs to the ABC transporter superfamily.</text>
</comment>
<evidence type="ECO:0000256" key="8">
    <source>
        <dbReference type="ARBA" id="ARBA00022967"/>
    </source>
</evidence>
<accession>C0GFS8</accession>
<dbReference type="Pfam" id="PF08352">
    <property type="entry name" value="oligo_HPY"/>
    <property type="match status" value="1"/>
</dbReference>
<keyword evidence="8" id="KW-1278">Translocase</keyword>
<dbReference type="SMART" id="SM00382">
    <property type="entry name" value="AAA"/>
    <property type="match status" value="1"/>
</dbReference>
<evidence type="ECO:0000256" key="5">
    <source>
        <dbReference type="ARBA" id="ARBA00022596"/>
    </source>
</evidence>
<dbReference type="STRING" id="555088.DealDRAFT_1337"/>
<evidence type="ECO:0000313" key="18">
    <source>
        <dbReference type="Proteomes" id="UP000006443"/>
    </source>
</evidence>
<dbReference type="AlphaFoldDB" id="C0GFS8"/>
<evidence type="ECO:0000256" key="4">
    <source>
        <dbReference type="ARBA" id="ARBA00022475"/>
    </source>
</evidence>
<dbReference type="EC" id="7.2.2.11" evidence="13"/>
<keyword evidence="9" id="KW-0406">Ion transport</keyword>
<dbReference type="CDD" id="cd03257">
    <property type="entry name" value="ABC_NikE_OppD_transporters"/>
    <property type="match status" value="1"/>
</dbReference>
<dbReference type="PANTHER" id="PTHR43297:SF13">
    <property type="entry name" value="NICKEL ABC TRANSPORTER, ATP-BINDING PROTEIN"/>
    <property type="match status" value="1"/>
</dbReference>
<dbReference type="Gene3D" id="3.40.50.300">
    <property type="entry name" value="P-loop containing nucleotide triphosphate hydrolases"/>
    <property type="match status" value="1"/>
</dbReference>
<evidence type="ECO:0000256" key="11">
    <source>
        <dbReference type="ARBA" id="ARBA00023136"/>
    </source>
</evidence>
<evidence type="ECO:0000313" key="17">
    <source>
        <dbReference type="EMBL" id="EEG77617.1"/>
    </source>
</evidence>
<keyword evidence="5" id="KW-0533">Nickel</keyword>
<keyword evidence="7" id="KW-0067">ATP-binding</keyword>
<dbReference type="GO" id="GO:0015833">
    <property type="term" value="P:peptide transport"/>
    <property type="evidence" value="ECO:0007669"/>
    <property type="project" value="InterPro"/>
</dbReference>
<dbReference type="SUPFAM" id="SSF52540">
    <property type="entry name" value="P-loop containing nucleoside triphosphate hydrolases"/>
    <property type="match status" value="1"/>
</dbReference>
<dbReference type="eggNOG" id="COG0444">
    <property type="taxonomic scope" value="Bacteria"/>
</dbReference>
<keyword evidence="4" id="KW-1003">Cell membrane</keyword>
<dbReference type="Pfam" id="PF00005">
    <property type="entry name" value="ABC_tran"/>
    <property type="match status" value="1"/>
</dbReference>
<keyword evidence="10" id="KW-0921">Nickel transport</keyword>
<keyword evidence="11" id="KW-0472">Membrane</keyword>
<keyword evidence="3" id="KW-0813">Transport</keyword>
<protein>
    <recommendedName>
        <fullName evidence="14">Nickel import system ATP-binding protein NikD</fullName>
        <ecNumber evidence="13">7.2.2.11</ecNumber>
    </recommendedName>
</protein>
<dbReference type="PROSITE" id="PS00211">
    <property type="entry name" value="ABC_TRANSPORTER_1"/>
    <property type="match status" value="1"/>
</dbReference>
<dbReference type="GO" id="GO:0005524">
    <property type="term" value="F:ATP binding"/>
    <property type="evidence" value="ECO:0007669"/>
    <property type="project" value="UniProtKB-KW"/>
</dbReference>
<dbReference type="InterPro" id="IPR003593">
    <property type="entry name" value="AAA+_ATPase"/>
</dbReference>
<feature type="domain" description="ABC transporter" evidence="16">
    <location>
        <begin position="33"/>
        <end position="274"/>
    </location>
</feature>
<proteinExistence type="inferred from homology"/>
<sequence>MSPALPLKKRAPEFADKEEVFAGASTAGDKPVLEVKDLSVSFVQYAGGLRQTNLKVISGLDVSIKKGEVLAVVGSSGSGKSLLAHAILGILPKNAKVSGTMHYGGEALTPRRQAKLRGREIAIIPQSVNYLDPLMRVGPQVGISVHNGDKNAIVRQVFARYGLEKKVEDLYPFQLSGGMARRVLVSTAVVSGARLVIADEPTPGLHPAVVAEALGHLRQLADEGCAVMLITHDITSALQMADRIAVFYAGSTVETAPSVDFYGKGQALRHPYSKALWQALPQNDFKPIAGFQPTPGNLPSGCLFAPRCEHKTPECEAERPPARLLRGGNVRCIHAT</sequence>
<dbReference type="OrthoDB" id="9806285at2"/>
<name>C0GFS8_DETAL</name>
<evidence type="ECO:0000256" key="1">
    <source>
        <dbReference type="ARBA" id="ARBA00004202"/>
    </source>
</evidence>
<evidence type="ECO:0000256" key="3">
    <source>
        <dbReference type="ARBA" id="ARBA00022448"/>
    </source>
</evidence>
<dbReference type="PANTHER" id="PTHR43297">
    <property type="entry name" value="OLIGOPEPTIDE TRANSPORT ATP-BINDING PROTEIN APPD"/>
    <property type="match status" value="1"/>
</dbReference>
<dbReference type="NCBIfam" id="TIGR01727">
    <property type="entry name" value="oligo_HPY"/>
    <property type="match status" value="1"/>
</dbReference>
<gene>
    <name evidence="17" type="ORF">DealDRAFT_1337</name>
</gene>
<dbReference type="EMBL" id="ACJM01000006">
    <property type="protein sequence ID" value="EEG77617.1"/>
    <property type="molecule type" value="Genomic_DNA"/>
</dbReference>